<feature type="repeat" description="HEAT" evidence="3">
    <location>
        <begin position="1519"/>
        <end position="1556"/>
    </location>
</feature>
<keyword evidence="7" id="KW-1185">Reference proteome</keyword>
<dbReference type="Pfam" id="PF24987">
    <property type="entry name" value="HEAT_EF3_N"/>
    <property type="match status" value="1"/>
</dbReference>
<dbReference type="Pfam" id="PF02985">
    <property type="entry name" value="HEAT"/>
    <property type="match status" value="1"/>
</dbReference>
<dbReference type="InterPro" id="IPR056810">
    <property type="entry name" value="GNC1-like_N"/>
</dbReference>
<dbReference type="Proteomes" id="UP001642483">
    <property type="component" value="Unassembled WGS sequence"/>
</dbReference>
<dbReference type="InterPro" id="IPR057546">
    <property type="entry name" value="HEAT_GCN1"/>
</dbReference>
<dbReference type="Pfam" id="PF25801">
    <property type="entry name" value="HEAT_GCN1_C_2"/>
    <property type="match status" value="1"/>
</dbReference>
<dbReference type="InterPro" id="IPR016024">
    <property type="entry name" value="ARM-type_fold"/>
</dbReference>
<dbReference type="SMART" id="SM01349">
    <property type="entry name" value="TOG"/>
    <property type="match status" value="1"/>
</dbReference>
<dbReference type="Gene3D" id="1.25.10.10">
    <property type="entry name" value="Leucine-rich Repeat Variant"/>
    <property type="match status" value="7"/>
</dbReference>
<evidence type="ECO:0000259" key="5">
    <source>
        <dbReference type="SMART" id="SM01349"/>
    </source>
</evidence>
<dbReference type="Pfam" id="PF24984">
    <property type="entry name" value="HEAT_EF3_GNC1"/>
    <property type="match status" value="1"/>
</dbReference>
<dbReference type="InterPro" id="IPR034085">
    <property type="entry name" value="TOG"/>
</dbReference>
<dbReference type="Pfam" id="PF24993">
    <property type="entry name" value="GNC1_N"/>
    <property type="match status" value="1"/>
</dbReference>
<comment type="caution">
    <text evidence="6">The sequence shown here is derived from an EMBL/GenBank/DDBJ whole genome shotgun (WGS) entry which is preliminary data.</text>
</comment>
<protein>
    <recommendedName>
        <fullName evidence="5">TOG domain-containing protein</fullName>
    </recommendedName>
</protein>
<keyword evidence="2" id="KW-0677">Repeat</keyword>
<dbReference type="Pfam" id="PF23271">
    <property type="entry name" value="HEAT_GCN1"/>
    <property type="match status" value="1"/>
</dbReference>
<evidence type="ECO:0000256" key="2">
    <source>
        <dbReference type="ARBA" id="ARBA00022737"/>
    </source>
</evidence>
<feature type="repeat" description="HEAT" evidence="3">
    <location>
        <begin position="1596"/>
        <end position="1634"/>
    </location>
</feature>
<evidence type="ECO:0000256" key="4">
    <source>
        <dbReference type="SAM" id="MobiDB-lite"/>
    </source>
</evidence>
<dbReference type="PANTHER" id="PTHR23346">
    <property type="entry name" value="TRANSLATIONAL ACTIVATOR GCN1-RELATED"/>
    <property type="match status" value="1"/>
</dbReference>
<reference evidence="6 7" key="1">
    <citation type="submission" date="2024-02" db="EMBL/GenBank/DDBJ databases">
        <authorList>
            <person name="Daric V."/>
            <person name="Darras S."/>
        </authorList>
    </citation>
    <scope>NUCLEOTIDE SEQUENCE [LARGE SCALE GENOMIC DNA]</scope>
</reference>
<sequence>MESIKKFLLHSNTSKVNERVELIDEVLQFLSSKPDVADGVLRACMSGLFVTLGLYQDQLSRRKCISLIDCLLKKFSSVSVPGLINGLDAVAQQSVMRTPNRSESAKALVALSWTCKIASTCFVMDPPKSSEWNKLVEVQARLYFSAQASQSKSICESAMRKMIVLWKQIPEAFQKYSGVLLTSDSNFANFVLLGALSAFDKTSFESRKDDIISSFVKSIIICKVPVESHALVGCAPVVKEIDHTNFQNIIIPAMQKALLRSPENVLQTIKSIMRNVSIDLSRHALILVKMLAAQLISKNDANRQVAEAAVTALSIQCSDAEAVGETAKYLFGVLKGSEGKLSVAGQKLSVLHAIAGLSQSPIGGGQSAVELVCSVVVQFLPFLQQEVHEGTLVEAANAMVGWCSKLRSDVPHELIDWFAKAPALKVSTPNVRTAYIDCMIATFKMDNIQMVEKLIPYLLQSVEKASQMHSQVSLVTEALYASCILIKLENIEFKKSYKFNNFWTTILDGKKSLFTSVKFLQNASDDALLKLENLIFHLFLDSPQKMQGDAAKPYYKSLIHILLNKPWPLRNAVMKTIKKLIASFEGYDHCVALLMELRSVLELPHVLNFETVDGNSEASGITVIPRRYENALRCIVDAPGFKTDESNAQKMALLLLTDAYQPCIRFVNNHLWTDFLFKAKFDAHDFIEANMVAITNLLIKVSENTKASLAALADVVRIAPDVMMPVLTKELLDVLQLPDLSNVTRREYEIMTTPEGSLYNMAIIDSAPKIGSNKNVKRENKAYSYKDQLMEEELRKELELKKKQRDTGGVQGSGGHGPSTSDILKQQNLSKKQKEMVEQEVEKEAAIRKKLQQVDAKFQKACNMFKAIVGVSDITSGLPEHVVALISPLLSLLSSSLCSTRAQDLFVSLNNIITPVDLRPVGLQTAFVTLRLYKPVSDVNIHWCYEELDKNVIRINTKLVKTFQTASAPAATYCYFFPFLHHLLLNDGAVIDSDVEAMCSALRLVLKHVKVHAREKILQRAWIIKSMCKLIGTSLVQVQLLATEVLEATCEATQTSNTIMDEVELLLQALLSPVVGLRSAALKGLILLQNNLRSLSAENTTQLHIVRRVWIAKHDCEEDNQKYANDLWKKLRYKLHSSICTDILEDVQHHEPVIQEAAAASLHSSLELHEELTPLVLQQLIDIYNEKLDQPPPVLDQLGRVISESPPDEYQARIGVAFCLSKISPLLPEDQIESLFSFFVPDALGDRHPEVRSKMLDAALQAVNDHGKDSTSILLQVFEDFLKQAPTSERYDTVRQSVVILLGTLARHLDKDNPKVKPIVAKLTETLSTPSQPVQQAVANCLPALVPSIKADAPNIVRKLLVILLESDNYGERKGAAYGLAGMVKGLGIISFKQLDIMTKLTDAIQDKKNYRHREGALLAFEMFCTMLGRLFEPYIVHVLPYLLLCFGDGNQYVREAADNTARAVMRNLSAHGVRLVLPSLLNALNTDDSWRTKTGSAELLGAMAFCAPKQLSACLPSIVPKLCEVLTDSHPKVQKAGQQALKQIGSVIRNPEIQDISDVLLAALSDPSKKTSKCLHMLLNTKFVHFIDAPSLALILPVVERAFQDRSTDTRKMAAQIIGNMYSLTDEKDLTPYLPAIIPGLKNTLLDPVPEVRAIAAKALGAMVKGTGESQFEDLLPWLMEKLTSEQTSVDRSGAAQGLSEVLASLGMEKLDKLMPEVIKTAQSENILPSVRDGYIMLFVYLPLTFGDRFVKYIGDAIQPILKALADENEFVRATALCAGQRIIAQFAENAIPVLLPELEKGLFDDNWRIRLSSIQLLGDLLYHISGVTGKMSATGEEDDNFGTAEGFKALVETLGQDRRDLVLSGLYMGRLDVALHVRQSALHVWKIIVPNTPRILREILPTLFKLLLGCLASQSYDKRQVAAKTLGDIVRKLGERMLPELIPILERGLDSDEASQRQGVCIGLTEIIKSCSKDAIVVFTDNLVPTVRKALCDSLPGVRTSASITFEHLHNTIGVQALDEILPSLLRQLQDEATSEYAVDGLRQIIAVKGKVVLPFIVPKLIEPPVDTEVLAFLSSVAGEALTRHLPSILKAFLSALVEADNSENFSTVLKDARKVLVSVEGEHGNRIVIDDLLLGIKNQDPQMRYISLVLLHAFCKETSADFGDYVSVFMQTCIKLLADREVRIQSEAWDTLSAVTATLDSADMQKHISSVRYALRYVKNDEEVVKTGVLPGFCLPKKGLAPILPIFREGILNGAPDLKEQAAKGIGECIMFLTPAALKPSVVNITGPLIRILGDRFSSNVRIAVLETLSLLLKRVGVFLKPFLPQLQTTFSKALQDPNRPVRLQAGIALSHLSSIHTRVDPLFNELNNSVNSADDVSIRETSLQAMRGCIANGGKKLSEKVKSDLKSTLLALLSNDEDVSRSSAAGCLGNLCSFISDDELAEIITKHVLAKDASASWALRQGRSTLLAVILKEAPNKIMTDQWEKKVLDQIQNHATMDRAQIITDGIHAAAYLLVHYTQESKDIPKQVTESLKFGLEHSSNDMRIETARSVNWSGRQLARPVESESTNGISERTLPENTLNFMISLLLVLTREKNPSVRTAGEYAIVSLLKLRENEQIMQKCAASLPSSVASGLLELFKQKLKRVIASTELLDDIDNSIIKT</sequence>
<accession>A0ABP0GLZ0</accession>
<dbReference type="PANTHER" id="PTHR23346:SF7">
    <property type="entry name" value="STALLED RIBOSOME SENSOR GCN1"/>
    <property type="match status" value="1"/>
</dbReference>
<feature type="repeat" description="HEAT" evidence="3">
    <location>
        <begin position="1638"/>
        <end position="1676"/>
    </location>
</feature>
<comment type="similarity">
    <text evidence="1">Belongs to the GCN1 family.</text>
</comment>
<name>A0ABP0GLZ0_CLALP</name>
<gene>
    <name evidence="6" type="ORF">CVLEPA_LOCUS25843</name>
</gene>
<dbReference type="PROSITE" id="PS50077">
    <property type="entry name" value="HEAT_REPEAT"/>
    <property type="match status" value="3"/>
</dbReference>
<proteinExistence type="inferred from homology"/>
<organism evidence="6 7">
    <name type="scientific">Clavelina lepadiformis</name>
    <name type="common">Light-bulb sea squirt</name>
    <name type="synonym">Ascidia lepadiformis</name>
    <dbReference type="NCBI Taxonomy" id="159417"/>
    <lineage>
        <taxon>Eukaryota</taxon>
        <taxon>Metazoa</taxon>
        <taxon>Chordata</taxon>
        <taxon>Tunicata</taxon>
        <taxon>Ascidiacea</taxon>
        <taxon>Aplousobranchia</taxon>
        <taxon>Clavelinidae</taxon>
        <taxon>Clavelina</taxon>
    </lineage>
</organism>
<dbReference type="SUPFAM" id="SSF48371">
    <property type="entry name" value="ARM repeat"/>
    <property type="match status" value="4"/>
</dbReference>
<evidence type="ECO:0000313" key="6">
    <source>
        <dbReference type="EMBL" id="CAK8692590.1"/>
    </source>
</evidence>
<evidence type="ECO:0000256" key="3">
    <source>
        <dbReference type="PROSITE-ProRule" id="PRU00103"/>
    </source>
</evidence>
<dbReference type="InterPro" id="IPR021133">
    <property type="entry name" value="HEAT_type_2"/>
</dbReference>
<dbReference type="InterPro" id="IPR000357">
    <property type="entry name" value="HEAT"/>
</dbReference>
<dbReference type="InterPro" id="IPR011989">
    <property type="entry name" value="ARM-like"/>
</dbReference>
<feature type="compositionally biased region" description="Polar residues" evidence="4">
    <location>
        <begin position="818"/>
        <end position="829"/>
    </location>
</feature>
<feature type="domain" description="TOG" evidence="5">
    <location>
        <begin position="1343"/>
        <end position="1578"/>
    </location>
</feature>
<dbReference type="EMBL" id="CAWYQH010000130">
    <property type="protein sequence ID" value="CAK8692590.1"/>
    <property type="molecule type" value="Genomic_DNA"/>
</dbReference>
<evidence type="ECO:0000313" key="7">
    <source>
        <dbReference type="Proteomes" id="UP001642483"/>
    </source>
</evidence>
<feature type="region of interest" description="Disordered" evidence="4">
    <location>
        <begin position="802"/>
        <end position="829"/>
    </location>
</feature>
<evidence type="ECO:0000256" key="1">
    <source>
        <dbReference type="ARBA" id="ARBA00007366"/>
    </source>
</evidence>